<reference evidence="6" key="1">
    <citation type="submission" date="2021-02" db="EMBL/GenBank/DDBJ databases">
        <authorList>
            <person name="Nowell W R."/>
        </authorList>
    </citation>
    <scope>NUCLEOTIDE SEQUENCE</scope>
    <source>
        <strain evidence="6">Ploen Becks lab</strain>
    </source>
</reference>
<dbReference type="GO" id="GO:0042995">
    <property type="term" value="C:cell projection"/>
    <property type="evidence" value="ECO:0007669"/>
    <property type="project" value="UniProtKB-SubCell"/>
</dbReference>
<feature type="domain" description="PDZ" evidence="5">
    <location>
        <begin position="204"/>
        <end position="273"/>
    </location>
</feature>
<dbReference type="OrthoDB" id="10029564at2759"/>
<protein>
    <recommendedName>
        <fullName evidence="5">PDZ domain-containing protein</fullName>
    </recommendedName>
</protein>
<evidence type="ECO:0000259" key="5">
    <source>
        <dbReference type="PROSITE" id="PS50106"/>
    </source>
</evidence>
<evidence type="ECO:0000256" key="2">
    <source>
        <dbReference type="ARBA" id="ARBA00022737"/>
    </source>
</evidence>
<dbReference type="Pfam" id="PF00595">
    <property type="entry name" value="PDZ"/>
    <property type="match status" value="2"/>
</dbReference>
<dbReference type="Gene3D" id="1.20.1160.20">
    <property type="match status" value="1"/>
</dbReference>
<dbReference type="PROSITE" id="PS50106">
    <property type="entry name" value="PDZ"/>
    <property type="match status" value="2"/>
</dbReference>
<keyword evidence="7" id="KW-1185">Reference proteome</keyword>
<dbReference type="InterPro" id="IPR001478">
    <property type="entry name" value="PDZ"/>
</dbReference>
<dbReference type="SUPFAM" id="SSF50156">
    <property type="entry name" value="PDZ domain-like"/>
    <property type="match status" value="2"/>
</dbReference>
<evidence type="ECO:0000256" key="3">
    <source>
        <dbReference type="ARBA" id="ARBA00023273"/>
    </source>
</evidence>
<feature type="coiled-coil region" evidence="4">
    <location>
        <begin position="133"/>
        <end position="180"/>
    </location>
</feature>
<dbReference type="EMBL" id="CAJNOC010000726">
    <property type="protein sequence ID" value="CAF0796523.1"/>
    <property type="molecule type" value="Genomic_DNA"/>
</dbReference>
<sequence>MSSSKGHQHGPEANQITHVLNKDKKYLSEHGQKLFNAINCLLEDNEQLELTQALFKYQKDHNVFTLVRSCRELFDSPKKKSLMLFMRPVIPVKDRFHYDEYYKLFFPEEFASDVKSIFSDLIPKDLLEKTFRKVDEKKKISQQKEENEKIEAIKILEKANLDLNLDLQKLKEALDSEEKALKVEGKPKLTEEQKNCVKIAGFRIIDLEPNEDESLGFDVCLGPTGTFIMISYVEPGSLVEKLGMLVGDELVSVNEISFKMIDLDQAIEYLSTAATLRIVLQSSGFMPEVDLNQKLASDCGVSQLSEHLLNFEFNNEWNNSFGQKTTPPSDSKTSLKKFIRRVLLRLSSEEDDLGFKIRGGIENSLGIFISHVSKNSTADLIGLKVCDQIIEVNGQTFSRITHEDAVLILKSSLINYKATKMPLKITVRYLSKIPLLQVVKSNKDSVTSIDKSFNYDTDIQLDKNYQSDYLEKLKALKYETNLVKSVDHFKMFKYFFELYLNKKISIQYFVYLSLNRAKLDKKILLESENIGKIIYNDDFSYFKRMLEFKITHDTNKGANSQYENIRFLNDDFKNGFIVRSTEVLNDLNINRVRKFNKFENIDSKKYFECKKMSRSMDCLNQIF</sequence>
<dbReference type="InterPro" id="IPR051844">
    <property type="entry name" value="USH2_Complex_Protein"/>
</dbReference>
<dbReference type="InterPro" id="IPR036034">
    <property type="entry name" value="PDZ_sf"/>
</dbReference>
<dbReference type="GO" id="GO:0005886">
    <property type="term" value="C:plasma membrane"/>
    <property type="evidence" value="ECO:0007669"/>
    <property type="project" value="TreeGrafter"/>
</dbReference>
<dbReference type="Proteomes" id="UP000663879">
    <property type="component" value="Unassembled WGS sequence"/>
</dbReference>
<dbReference type="PANTHER" id="PTHR23116">
    <property type="entry name" value="PDZ DOMAIN CONTAINING WHIRLIN AND HARMONIN-RELATED"/>
    <property type="match status" value="1"/>
</dbReference>
<evidence type="ECO:0000256" key="1">
    <source>
        <dbReference type="ARBA" id="ARBA00004316"/>
    </source>
</evidence>
<organism evidence="6 7">
    <name type="scientific">Brachionus calyciflorus</name>
    <dbReference type="NCBI Taxonomy" id="104777"/>
    <lineage>
        <taxon>Eukaryota</taxon>
        <taxon>Metazoa</taxon>
        <taxon>Spiralia</taxon>
        <taxon>Gnathifera</taxon>
        <taxon>Rotifera</taxon>
        <taxon>Eurotatoria</taxon>
        <taxon>Monogononta</taxon>
        <taxon>Pseudotrocha</taxon>
        <taxon>Ploima</taxon>
        <taxon>Brachionidae</taxon>
        <taxon>Brachionus</taxon>
    </lineage>
</organism>
<evidence type="ECO:0000313" key="7">
    <source>
        <dbReference type="Proteomes" id="UP000663879"/>
    </source>
</evidence>
<dbReference type="AlphaFoldDB" id="A0A813SHS6"/>
<comment type="caution">
    <text evidence="6">The sequence shown here is derived from an EMBL/GenBank/DDBJ whole genome shotgun (WGS) entry which is preliminary data.</text>
</comment>
<dbReference type="Gene3D" id="2.30.42.10">
    <property type="match status" value="2"/>
</dbReference>
<evidence type="ECO:0000256" key="4">
    <source>
        <dbReference type="SAM" id="Coils"/>
    </source>
</evidence>
<comment type="subcellular location">
    <subcellularLocation>
        <location evidence="1">Cell projection</location>
    </subcellularLocation>
</comment>
<keyword evidence="4" id="KW-0175">Coiled coil</keyword>
<proteinExistence type="predicted"/>
<dbReference type="PANTHER" id="PTHR23116:SF29">
    <property type="entry name" value="PDZ DOMAIN-CONTAINING PROTEIN 7"/>
    <property type="match status" value="1"/>
</dbReference>
<keyword evidence="2" id="KW-0677">Repeat</keyword>
<dbReference type="SMART" id="SM00228">
    <property type="entry name" value="PDZ"/>
    <property type="match status" value="2"/>
</dbReference>
<accession>A0A813SHS6</accession>
<gene>
    <name evidence="6" type="ORF">OXX778_LOCUS6241</name>
</gene>
<evidence type="ECO:0000313" key="6">
    <source>
        <dbReference type="EMBL" id="CAF0796523.1"/>
    </source>
</evidence>
<feature type="domain" description="PDZ" evidence="5">
    <location>
        <begin position="341"/>
        <end position="412"/>
    </location>
</feature>
<keyword evidence="3" id="KW-0966">Cell projection</keyword>
<name>A0A813SHS6_9BILA</name>